<organism evidence="2 3">
    <name type="scientific">Dactylosporangium maewongense</name>
    <dbReference type="NCBI Taxonomy" id="634393"/>
    <lineage>
        <taxon>Bacteria</taxon>
        <taxon>Bacillati</taxon>
        <taxon>Actinomycetota</taxon>
        <taxon>Actinomycetes</taxon>
        <taxon>Micromonosporales</taxon>
        <taxon>Micromonosporaceae</taxon>
        <taxon>Dactylosporangium</taxon>
    </lineage>
</organism>
<reference evidence="3" key="1">
    <citation type="journal article" date="2019" name="Int. J. Syst. Evol. Microbiol.">
        <title>The Global Catalogue of Microorganisms (GCM) 10K type strain sequencing project: providing services to taxonomists for standard genome sequencing and annotation.</title>
        <authorList>
            <consortium name="The Broad Institute Genomics Platform"/>
            <consortium name="The Broad Institute Genome Sequencing Center for Infectious Disease"/>
            <person name="Wu L."/>
            <person name="Ma J."/>
        </authorList>
    </citation>
    <scope>NUCLEOTIDE SEQUENCE [LARGE SCALE GENOMIC DNA]</scope>
    <source>
        <strain evidence="3">JCM 15933</strain>
    </source>
</reference>
<proteinExistence type="predicted"/>
<dbReference type="EMBL" id="BAAAQD010000043">
    <property type="protein sequence ID" value="GAA1569817.1"/>
    <property type="molecule type" value="Genomic_DNA"/>
</dbReference>
<name>A0ABP4NZ77_9ACTN</name>
<keyword evidence="3" id="KW-1185">Reference proteome</keyword>
<sequence length="57" mass="6253">MAQTDARAADRPDRTDNHRRTHLFMQNLMAAAIYELGLDAPRGLRVGAAFTELAAAI</sequence>
<evidence type="ECO:0000313" key="2">
    <source>
        <dbReference type="EMBL" id="GAA1569817.1"/>
    </source>
</evidence>
<evidence type="ECO:0000313" key="3">
    <source>
        <dbReference type="Proteomes" id="UP001501470"/>
    </source>
</evidence>
<dbReference type="Proteomes" id="UP001501470">
    <property type="component" value="Unassembled WGS sequence"/>
</dbReference>
<protein>
    <submittedName>
        <fullName evidence="2">Uncharacterized protein</fullName>
    </submittedName>
</protein>
<accession>A0ABP4NZ77</accession>
<gene>
    <name evidence="2" type="ORF">GCM10009827_109510</name>
</gene>
<feature type="compositionally biased region" description="Basic and acidic residues" evidence="1">
    <location>
        <begin position="7"/>
        <end position="18"/>
    </location>
</feature>
<evidence type="ECO:0000256" key="1">
    <source>
        <dbReference type="SAM" id="MobiDB-lite"/>
    </source>
</evidence>
<comment type="caution">
    <text evidence="2">The sequence shown here is derived from an EMBL/GenBank/DDBJ whole genome shotgun (WGS) entry which is preliminary data.</text>
</comment>
<feature type="region of interest" description="Disordered" evidence="1">
    <location>
        <begin position="1"/>
        <end position="20"/>
    </location>
</feature>